<evidence type="ECO:0000256" key="1">
    <source>
        <dbReference type="SAM" id="MobiDB-lite"/>
    </source>
</evidence>
<feature type="compositionally biased region" description="Low complexity" evidence="1">
    <location>
        <begin position="103"/>
        <end position="116"/>
    </location>
</feature>
<feature type="region of interest" description="Disordered" evidence="1">
    <location>
        <begin position="72"/>
        <end position="232"/>
    </location>
</feature>
<sequence>MSSENDEQSSPHSPIGRSAPESFPKKQIVRYTRDFLLSFSGLDVCKKLPDGFDISFLSDLEEAAITAFERQRTGGSLSLQGSRRGEYGSQSLNRADGSIGYTRGSSGRWEVRSSGSSEREGDFQPEWESSTHDTGRRFGSQSRRTWQNPEHDGLLGSGAFARPSGYAGAQALRSRGDVQLSRSMEPYQPPRPYKAVAYSRKDSHDLCNDETFGSTESSSEDRVEEERKRRESFELMRKEQRKALQEKHNNDVHKGNMDADIIALLENSDADKCTKNRCKHDELPASSVCQTSSSISSSNHVPVVRPLVPPGFATVQLEKNHSVRSASVDKNSVLPSKECEQGLNLPINKQKGMPASTADENDCSSAPSSVESVIACNNFSLNATALQEVHKVQEAGIQNETFPEKVEGCDTVTVVSEEHSTSILGKLFGNAMVKDSDGLANDVQNHINGADVAPWSQGASGSSKFFHLFHEEIEEKKAIEEKSSRDLLQLIVNDDTLNSQVCISSEDEVAKQMNAAQHSEDFVTPHISTGVPSDSHQDLEQSILAVVKESSSGIHSMQEPKTLFDGKFEEHKDNVDDHASQHLLSLLQRGVNLKETRSSPGLDAAESDEMHAFSDAEASLGIQISDNIAMKVSEEHNSDKRLTLEALFGSAFMNELHSTEAPVSTHRASVGRFSDTGLIQSHELPFYPSDCQSTTFNGHHSNQAILEAEVLQLSKASEHTVSHKKAVNFSGDLAFEGAAGDIRLPEEDSLISLNDSLDSMASGSFHLNKEKNRNPPIVHEKAVGDHSGSNLLHSFLRDGERSREYAMDHRPLMHASHEMVQVGGPFIHPHGRHGRPLLAAHLEHQSFRNPHMFLRHDAMHHDPRHHLAHNVFDHPVYNNIRGSQLDPFVHHPLLQSHAVAGNFLQQNPVQGPPRAPISHHGPNMSHEMNNLQAFQLHHRRPNNYGGPGVGTPGLVLGGAGRPSTEVLERLFEREMRANSKQFHPAMAGHVSELDINSRYL</sequence>
<protein>
    <submittedName>
        <fullName evidence="2">Uncharacterized protein</fullName>
    </submittedName>
</protein>
<accession>A0A835S442</accession>
<dbReference type="PANTHER" id="PTHR34802:SF1">
    <property type="entry name" value="CHORISMATE SYNTHASE"/>
    <property type="match status" value="1"/>
</dbReference>
<dbReference type="Proteomes" id="UP000639772">
    <property type="component" value="Chromosome 1"/>
</dbReference>
<comment type="caution">
    <text evidence="2">The sequence shown here is derived from an EMBL/GenBank/DDBJ whole genome shotgun (WGS) entry which is preliminary data.</text>
</comment>
<evidence type="ECO:0000313" key="2">
    <source>
        <dbReference type="EMBL" id="KAG0502213.1"/>
    </source>
</evidence>
<organism evidence="2 3">
    <name type="scientific">Vanilla planifolia</name>
    <name type="common">Vanilla</name>
    <dbReference type="NCBI Taxonomy" id="51239"/>
    <lineage>
        <taxon>Eukaryota</taxon>
        <taxon>Viridiplantae</taxon>
        <taxon>Streptophyta</taxon>
        <taxon>Embryophyta</taxon>
        <taxon>Tracheophyta</taxon>
        <taxon>Spermatophyta</taxon>
        <taxon>Magnoliopsida</taxon>
        <taxon>Liliopsida</taxon>
        <taxon>Asparagales</taxon>
        <taxon>Orchidaceae</taxon>
        <taxon>Vanilloideae</taxon>
        <taxon>Vanilleae</taxon>
        <taxon>Vanilla</taxon>
    </lineage>
</organism>
<dbReference type="OrthoDB" id="1923709at2759"/>
<evidence type="ECO:0000313" key="3">
    <source>
        <dbReference type="Proteomes" id="UP000639772"/>
    </source>
</evidence>
<feature type="compositionally biased region" description="Low complexity" evidence="1">
    <location>
        <begin position="73"/>
        <end position="82"/>
    </location>
</feature>
<dbReference type="EMBL" id="JADCNM010000001">
    <property type="protein sequence ID" value="KAG0502213.1"/>
    <property type="molecule type" value="Genomic_DNA"/>
</dbReference>
<proteinExistence type="predicted"/>
<reference evidence="2 3" key="1">
    <citation type="journal article" date="2020" name="Nat. Food">
        <title>A phased Vanilla planifolia genome enables genetic improvement of flavour and production.</title>
        <authorList>
            <person name="Hasing T."/>
            <person name="Tang H."/>
            <person name="Brym M."/>
            <person name="Khazi F."/>
            <person name="Huang T."/>
            <person name="Chambers A.H."/>
        </authorList>
    </citation>
    <scope>NUCLEOTIDE SEQUENCE [LARGE SCALE GENOMIC DNA]</scope>
    <source>
        <tissue evidence="2">Leaf</tissue>
    </source>
</reference>
<name>A0A835S442_VANPL</name>
<feature type="compositionally biased region" description="Polar residues" evidence="1">
    <location>
        <begin position="139"/>
        <end position="148"/>
    </location>
</feature>
<dbReference type="AlphaFoldDB" id="A0A835S442"/>
<feature type="region of interest" description="Disordered" evidence="1">
    <location>
        <begin position="1"/>
        <end position="23"/>
    </location>
</feature>
<gene>
    <name evidence="2" type="ORF">HPP92_002285</name>
</gene>
<dbReference type="PANTHER" id="PTHR34802">
    <property type="entry name" value="CHORISMATE SYNTHASE"/>
    <property type="match status" value="1"/>
</dbReference>
<feature type="compositionally biased region" description="Basic and acidic residues" evidence="1">
    <location>
        <begin position="219"/>
        <end position="232"/>
    </location>
</feature>